<keyword evidence="4" id="KW-1185">Reference proteome</keyword>
<accession>A0A1I8BY87</accession>
<dbReference type="Gene3D" id="3.40.50.850">
    <property type="entry name" value="Isochorismatase-like"/>
    <property type="match status" value="1"/>
</dbReference>
<dbReference type="PANTHER" id="PTHR14119">
    <property type="entry name" value="HYDROLASE"/>
    <property type="match status" value="1"/>
</dbReference>
<dbReference type="InterPro" id="IPR050993">
    <property type="entry name" value="Isochorismatase_domain"/>
</dbReference>
<dbReference type="Proteomes" id="UP000095281">
    <property type="component" value="Unplaced"/>
</dbReference>
<dbReference type="PANTHER" id="PTHR14119:SF17">
    <property type="entry name" value="ISOCHORISMATASE DOMAIN-CONTAINING PROTEIN 1"/>
    <property type="match status" value="1"/>
</dbReference>
<name>A0A1I8BY87_MELHA</name>
<evidence type="ECO:0000256" key="2">
    <source>
        <dbReference type="ARBA" id="ARBA00040688"/>
    </source>
</evidence>
<comment type="similarity">
    <text evidence="1">Belongs to the isochorismatase family.</text>
</comment>
<evidence type="ECO:0000256" key="1">
    <source>
        <dbReference type="ARBA" id="ARBA00006336"/>
    </source>
</evidence>
<sequence length="188" mass="20712">MSAAKLLRLLPSESALLVCDMQEKFRLLRIVATEQNPSGLGHTVTELDLQKHKVPVFTKTKFSMCGPSLRNELGTGIKSVLICGIEAHVCVYHTAIDFQEQGFNVHVIVDGSSSRSMVDRLFTKDNKDVLVRIYGYKQLERAGINLSTSECVILGLVGDSAHEKFKAVQRLIKESAPDTGLLANISRV</sequence>
<evidence type="ECO:0000259" key="3">
    <source>
        <dbReference type="Pfam" id="PF00857"/>
    </source>
</evidence>
<evidence type="ECO:0000313" key="5">
    <source>
        <dbReference type="WBParaSite" id="MhA1_Contig776.frz3.gene16"/>
    </source>
</evidence>
<reference evidence="5" key="1">
    <citation type="submission" date="2016-11" db="UniProtKB">
        <authorList>
            <consortium name="WormBaseParasite"/>
        </authorList>
    </citation>
    <scope>IDENTIFICATION</scope>
</reference>
<evidence type="ECO:0000313" key="4">
    <source>
        <dbReference type="Proteomes" id="UP000095281"/>
    </source>
</evidence>
<feature type="domain" description="Isochorismatase-like" evidence="3">
    <location>
        <begin position="44"/>
        <end position="117"/>
    </location>
</feature>
<dbReference type="InterPro" id="IPR000868">
    <property type="entry name" value="Isochorismatase-like_dom"/>
</dbReference>
<dbReference type="SUPFAM" id="SSF52499">
    <property type="entry name" value="Isochorismatase-like hydrolases"/>
    <property type="match status" value="1"/>
</dbReference>
<dbReference type="Pfam" id="PF00857">
    <property type="entry name" value="Isochorismatase"/>
    <property type="match status" value="1"/>
</dbReference>
<dbReference type="WBParaSite" id="MhA1_Contig776.frz3.gene16">
    <property type="protein sequence ID" value="MhA1_Contig776.frz3.gene16"/>
    <property type="gene ID" value="MhA1_Contig776.frz3.gene16"/>
</dbReference>
<protein>
    <recommendedName>
        <fullName evidence="2">Isochorismatase domain-containing protein 1</fullName>
    </recommendedName>
</protein>
<dbReference type="OMA" id="ETHACIR"/>
<proteinExistence type="inferred from homology"/>
<dbReference type="AlphaFoldDB" id="A0A1I8BY87"/>
<dbReference type="InterPro" id="IPR036380">
    <property type="entry name" value="Isochorismatase-like_sf"/>
</dbReference>
<organism evidence="4 5">
    <name type="scientific">Meloidogyne hapla</name>
    <name type="common">Root-knot nematode worm</name>
    <dbReference type="NCBI Taxonomy" id="6305"/>
    <lineage>
        <taxon>Eukaryota</taxon>
        <taxon>Metazoa</taxon>
        <taxon>Ecdysozoa</taxon>
        <taxon>Nematoda</taxon>
        <taxon>Chromadorea</taxon>
        <taxon>Rhabditida</taxon>
        <taxon>Tylenchina</taxon>
        <taxon>Tylenchomorpha</taxon>
        <taxon>Tylenchoidea</taxon>
        <taxon>Meloidogynidae</taxon>
        <taxon>Meloidogyninae</taxon>
        <taxon>Meloidogyne</taxon>
    </lineage>
</organism>